<dbReference type="InterPro" id="IPR043749">
    <property type="entry name" value="DUF5694"/>
</dbReference>
<evidence type="ECO:0008006" key="3">
    <source>
        <dbReference type="Google" id="ProtNLM"/>
    </source>
</evidence>
<gene>
    <name evidence="1" type="ORF">PHACT_07515</name>
</gene>
<dbReference type="STRING" id="1524254.PHACT_07515"/>
<protein>
    <recommendedName>
        <fullName evidence="3">Haem-binding uptake Tiki superfamily ChaN domain-containing protein</fullName>
    </recommendedName>
</protein>
<organism evidence="1 2">
    <name type="scientific">Pseudohongiella acticola</name>
    <dbReference type="NCBI Taxonomy" id="1524254"/>
    <lineage>
        <taxon>Bacteria</taxon>
        <taxon>Pseudomonadati</taxon>
        <taxon>Pseudomonadota</taxon>
        <taxon>Gammaproteobacteria</taxon>
        <taxon>Pseudomonadales</taxon>
        <taxon>Pseudohongiellaceae</taxon>
        <taxon>Pseudohongiella</taxon>
    </lineage>
</organism>
<evidence type="ECO:0000313" key="1">
    <source>
        <dbReference type="EMBL" id="OFE13004.1"/>
    </source>
</evidence>
<comment type="caution">
    <text evidence="1">The sequence shown here is derived from an EMBL/GenBank/DDBJ whole genome shotgun (WGS) entry which is preliminary data.</text>
</comment>
<proteinExistence type="predicted"/>
<dbReference type="Pfam" id="PF18950">
    <property type="entry name" value="DUF5694"/>
    <property type="match status" value="1"/>
</dbReference>
<evidence type="ECO:0000313" key="2">
    <source>
        <dbReference type="Proteomes" id="UP000175669"/>
    </source>
</evidence>
<dbReference type="AlphaFoldDB" id="A0A1E8CKS0"/>
<dbReference type="Proteomes" id="UP000175669">
    <property type="component" value="Unassembled WGS sequence"/>
</dbReference>
<sequence length="244" mass="27616">MLVLGVAHFNNPSRDSINFEVDDVLNAQRQVEIEALVDELAEFKPTHIALEVLSRNQDDLNERYARYREGDYELGRDESDQIGLRLAAMLGHEQVYAVDWNDNPPGDIATDYDWHSFGLANGFDEEIERITDPEAAKEYYIELGSQTVSEWIKQLNAPEALAASHRVYFDIAAIGRGEELLGANWVGTWYARNLKIFSRLVKLTESSTDRVLVIYGQGHAYLLRQFAQESGAFDLVDVDSVISD</sequence>
<keyword evidence="2" id="KW-1185">Reference proteome</keyword>
<reference evidence="2" key="1">
    <citation type="submission" date="2016-07" db="EMBL/GenBank/DDBJ databases">
        <authorList>
            <person name="Florea S."/>
            <person name="Webb J.S."/>
            <person name="Jaromczyk J."/>
            <person name="Schardl C.L."/>
        </authorList>
    </citation>
    <scope>NUCLEOTIDE SEQUENCE [LARGE SCALE GENOMIC DNA]</scope>
    <source>
        <strain evidence="2">KCTC 42131</strain>
    </source>
</reference>
<name>A0A1E8CKS0_9GAMM</name>
<dbReference type="EMBL" id="MASR01000001">
    <property type="protein sequence ID" value="OFE13004.1"/>
    <property type="molecule type" value="Genomic_DNA"/>
</dbReference>
<accession>A0A1E8CKS0</accession>